<dbReference type="Proteomes" id="UP001500631">
    <property type="component" value="Unassembled WGS sequence"/>
</dbReference>
<gene>
    <name evidence="3" type="ORF">GCM10023338_02770</name>
</gene>
<keyword evidence="1" id="KW-0812">Transmembrane</keyword>
<dbReference type="Gene3D" id="3.40.50.620">
    <property type="entry name" value="HUPs"/>
    <property type="match status" value="1"/>
</dbReference>
<name>A0ABP9MGV9_9GAMM</name>
<comment type="caution">
    <text evidence="3">The sequence shown here is derived from an EMBL/GenBank/DDBJ whole genome shotgun (WGS) entry which is preliminary data.</text>
</comment>
<dbReference type="PANTHER" id="PTHR30336">
    <property type="entry name" value="INNER MEMBRANE PROTEIN, PROBABLE PERMEASE"/>
    <property type="match status" value="1"/>
</dbReference>
<organism evidence="3 4">
    <name type="scientific">Wohlfahrtiimonas larvae</name>
    <dbReference type="NCBI Taxonomy" id="1157986"/>
    <lineage>
        <taxon>Bacteria</taxon>
        <taxon>Pseudomonadati</taxon>
        <taxon>Pseudomonadota</taxon>
        <taxon>Gammaproteobacteria</taxon>
        <taxon>Cardiobacteriales</taxon>
        <taxon>Ignatzschineriaceae</taxon>
        <taxon>Wohlfahrtiimonas</taxon>
    </lineage>
</organism>
<dbReference type="Pfam" id="PF02698">
    <property type="entry name" value="DUF218"/>
    <property type="match status" value="1"/>
</dbReference>
<evidence type="ECO:0000313" key="4">
    <source>
        <dbReference type="Proteomes" id="UP001500631"/>
    </source>
</evidence>
<feature type="domain" description="DUF218" evidence="2">
    <location>
        <begin position="56"/>
        <end position="185"/>
    </location>
</feature>
<keyword evidence="4" id="KW-1185">Reference proteome</keyword>
<sequence>MTNHQEQSKQSFALFCLHNFRFGISLFVLLCLIIIGVGNGIIHSQVKEMHAADSADAIIVLGYQIEGEPLEPSKALKNRLDMAYQYWLESPKVKVIVSGGKTQGYAKSEAEVMQEYLVKRGIPSENILLEDDSTRTAHQFINSKKLMNIHNAVVVTNDFHLPRSLMLAARSGIEHVSGLAAATPTDTRSIFVAYIREPFALLNSWLFDHP</sequence>
<proteinExistence type="predicted"/>
<dbReference type="CDD" id="cd06259">
    <property type="entry name" value="YdcF-like"/>
    <property type="match status" value="1"/>
</dbReference>
<evidence type="ECO:0000259" key="2">
    <source>
        <dbReference type="Pfam" id="PF02698"/>
    </source>
</evidence>
<accession>A0ABP9MGV9</accession>
<evidence type="ECO:0000256" key="1">
    <source>
        <dbReference type="SAM" id="Phobius"/>
    </source>
</evidence>
<protein>
    <submittedName>
        <fullName evidence="3">YdcF family protein</fullName>
    </submittedName>
</protein>
<dbReference type="InterPro" id="IPR003848">
    <property type="entry name" value="DUF218"/>
</dbReference>
<dbReference type="EMBL" id="BAABKE010000001">
    <property type="protein sequence ID" value="GAA5094474.1"/>
    <property type="molecule type" value="Genomic_DNA"/>
</dbReference>
<keyword evidence="1" id="KW-1133">Transmembrane helix</keyword>
<dbReference type="InterPro" id="IPR051599">
    <property type="entry name" value="Cell_Envelope_Assoc"/>
</dbReference>
<evidence type="ECO:0000313" key="3">
    <source>
        <dbReference type="EMBL" id="GAA5094474.1"/>
    </source>
</evidence>
<dbReference type="InterPro" id="IPR014729">
    <property type="entry name" value="Rossmann-like_a/b/a_fold"/>
</dbReference>
<dbReference type="PANTHER" id="PTHR30336:SF4">
    <property type="entry name" value="ENVELOPE BIOGENESIS FACTOR ELYC"/>
    <property type="match status" value="1"/>
</dbReference>
<dbReference type="RefSeq" id="WP_345666874.1">
    <property type="nucleotide sequence ID" value="NZ_BAABKE010000001.1"/>
</dbReference>
<feature type="transmembrane region" description="Helical" evidence="1">
    <location>
        <begin position="20"/>
        <end position="42"/>
    </location>
</feature>
<reference evidence="4" key="1">
    <citation type="journal article" date="2019" name="Int. J. Syst. Evol. Microbiol.">
        <title>The Global Catalogue of Microorganisms (GCM) 10K type strain sequencing project: providing services to taxonomists for standard genome sequencing and annotation.</title>
        <authorList>
            <consortium name="The Broad Institute Genomics Platform"/>
            <consortium name="The Broad Institute Genome Sequencing Center for Infectious Disease"/>
            <person name="Wu L."/>
            <person name="Ma J."/>
        </authorList>
    </citation>
    <scope>NUCLEOTIDE SEQUENCE [LARGE SCALE GENOMIC DNA]</scope>
    <source>
        <strain evidence="4">JCM 18424</strain>
    </source>
</reference>
<keyword evidence="1" id="KW-0472">Membrane</keyword>